<feature type="compositionally biased region" description="Basic and acidic residues" evidence="1">
    <location>
        <begin position="106"/>
        <end position="119"/>
    </location>
</feature>
<organism evidence="3 4">
    <name type="scientific">Aphanomyces stellatus</name>
    <dbReference type="NCBI Taxonomy" id="120398"/>
    <lineage>
        <taxon>Eukaryota</taxon>
        <taxon>Sar</taxon>
        <taxon>Stramenopiles</taxon>
        <taxon>Oomycota</taxon>
        <taxon>Saprolegniomycetes</taxon>
        <taxon>Saprolegniales</taxon>
        <taxon>Verrucalvaceae</taxon>
        <taxon>Aphanomyces</taxon>
    </lineage>
</organism>
<dbReference type="AlphaFoldDB" id="A0A485LCM9"/>
<keyword evidence="4" id="KW-1185">Reference proteome</keyword>
<dbReference type="EMBL" id="VJMH01006405">
    <property type="protein sequence ID" value="KAF0689896.1"/>
    <property type="molecule type" value="Genomic_DNA"/>
</dbReference>
<evidence type="ECO:0000313" key="2">
    <source>
        <dbReference type="EMBL" id="KAF0689896.1"/>
    </source>
</evidence>
<dbReference type="Proteomes" id="UP000332933">
    <property type="component" value="Unassembled WGS sequence"/>
</dbReference>
<accession>A0A485LCM9</accession>
<gene>
    <name evidence="3" type="primary">Aste57867_18692</name>
    <name evidence="2" type="ORF">As57867_018630</name>
    <name evidence="3" type="ORF">ASTE57867_18692</name>
</gene>
<feature type="compositionally biased region" description="Acidic residues" evidence="1">
    <location>
        <begin position="325"/>
        <end position="337"/>
    </location>
</feature>
<feature type="compositionally biased region" description="Basic and acidic residues" evidence="1">
    <location>
        <begin position="311"/>
        <end position="324"/>
    </location>
</feature>
<evidence type="ECO:0000313" key="4">
    <source>
        <dbReference type="Proteomes" id="UP000332933"/>
    </source>
</evidence>
<reference evidence="2" key="2">
    <citation type="submission" date="2019-06" db="EMBL/GenBank/DDBJ databases">
        <title>Genomics analysis of Aphanomyces spp. identifies a new class of oomycete effector associated with host adaptation.</title>
        <authorList>
            <person name="Gaulin E."/>
        </authorList>
    </citation>
    <scope>NUCLEOTIDE SEQUENCE</scope>
    <source>
        <strain evidence="2">CBS 578.67</strain>
    </source>
</reference>
<evidence type="ECO:0000256" key="1">
    <source>
        <dbReference type="SAM" id="MobiDB-lite"/>
    </source>
</evidence>
<evidence type="ECO:0000313" key="3">
    <source>
        <dbReference type="EMBL" id="VFT95427.1"/>
    </source>
</evidence>
<protein>
    <submittedName>
        <fullName evidence="3">Aste57867_18692 protein</fullName>
    </submittedName>
</protein>
<feature type="region of interest" description="Disordered" evidence="1">
    <location>
        <begin position="286"/>
        <end position="337"/>
    </location>
</feature>
<feature type="compositionally biased region" description="Acidic residues" evidence="1">
    <location>
        <begin position="131"/>
        <end position="145"/>
    </location>
</feature>
<feature type="region of interest" description="Disordered" evidence="1">
    <location>
        <begin position="89"/>
        <end position="273"/>
    </location>
</feature>
<feature type="compositionally biased region" description="Polar residues" evidence="1">
    <location>
        <begin position="286"/>
        <end position="310"/>
    </location>
</feature>
<feature type="compositionally biased region" description="Acidic residues" evidence="1">
    <location>
        <begin position="218"/>
        <end position="238"/>
    </location>
</feature>
<sequence>MGVHSAAAVVPKRLGLKYAPIPTLALEYQGKDASLQLAVVELPEVHGRTKPGDVVARVQKEHELFGPSVVNEDQLLRLLQQLIDHQRPPAASLAMDEEEDEVVVPAKEDTTKEADERQPHKASRGPSKEDASDDDDGDDEDEKEEDNTARQDGQAKQSASRDDREASDDEANDVNVKMTELPVAMTQPTVPDKVAPPPPSLSSQVTATTKEWSKEDDPKDESEFDESFEEESFVEESTDEKKGSFLTQVPSAESGHEAEDEEAHSSRGMFGSGVVAPRAELPAVSAFTTAPSSQTNASAIKTDDSTLQSETKSDAAKTADKSMDESADEIPSDEEDLGMFLTSLRSLTRRHDVEYFSGGDESGDDDGF</sequence>
<proteinExistence type="predicted"/>
<name>A0A485LCM9_9STRA</name>
<dbReference type="OrthoDB" id="79891at2759"/>
<dbReference type="EMBL" id="CAADRA010006426">
    <property type="protein sequence ID" value="VFT95427.1"/>
    <property type="molecule type" value="Genomic_DNA"/>
</dbReference>
<reference evidence="3 4" key="1">
    <citation type="submission" date="2019-03" db="EMBL/GenBank/DDBJ databases">
        <authorList>
            <person name="Gaulin E."/>
            <person name="Dumas B."/>
        </authorList>
    </citation>
    <scope>NUCLEOTIDE SEQUENCE [LARGE SCALE GENOMIC DNA]</scope>
    <source>
        <strain evidence="3">CBS 568.67</strain>
    </source>
</reference>